<dbReference type="GO" id="GO:0016020">
    <property type="term" value="C:membrane"/>
    <property type="evidence" value="ECO:0007669"/>
    <property type="project" value="UniProtKB-SubCell"/>
</dbReference>
<comment type="subcellular location">
    <subcellularLocation>
        <location evidence="1">Membrane</location>
        <topology evidence="1">Multi-pass membrane protein</topology>
    </subcellularLocation>
</comment>
<keyword evidence="2 5" id="KW-0812">Transmembrane</keyword>
<dbReference type="InParanoid" id="L0ABA5"/>
<evidence type="ECO:0000313" key="7">
    <source>
        <dbReference type="Proteomes" id="UP000010469"/>
    </source>
</evidence>
<evidence type="ECO:0000256" key="3">
    <source>
        <dbReference type="ARBA" id="ARBA00022989"/>
    </source>
</evidence>
<dbReference type="GeneID" id="14212694"/>
<dbReference type="STRING" id="1056495.Calag_1434"/>
<dbReference type="Pfam" id="PF00420">
    <property type="entry name" value="Oxidored_q2"/>
    <property type="match status" value="1"/>
</dbReference>
<keyword evidence="3 5" id="KW-1133">Transmembrane helix</keyword>
<dbReference type="Gene3D" id="1.10.287.3510">
    <property type="match status" value="1"/>
</dbReference>
<keyword evidence="4 5" id="KW-0472">Membrane</keyword>
<protein>
    <submittedName>
        <fullName evidence="6">NADH:ubiquinone oxidoreductase subunit 11 or 4L (Chain K)</fullName>
    </submittedName>
</protein>
<dbReference type="HOGENOM" id="CLU_2243688_0_0_2"/>
<evidence type="ECO:0000256" key="1">
    <source>
        <dbReference type="ARBA" id="ARBA00004141"/>
    </source>
</evidence>
<name>L0ABA5_CALLD</name>
<feature type="transmembrane region" description="Helical" evidence="5">
    <location>
        <begin position="6"/>
        <end position="25"/>
    </location>
</feature>
<accession>L0ABA5</accession>
<sequence>MIVIDQLTGLVVMITAVLIMGIGGYGVTSSRSLFRQLLSIEVIFNGLLLLILSLISFNAIMATYFGIIIISVVSAEVIVVVSILVAYMRESKSLSSEDLEEGGV</sequence>
<dbReference type="RefSeq" id="WP_015233038.1">
    <property type="nucleotide sequence ID" value="NC_019791.1"/>
</dbReference>
<proteinExistence type="predicted"/>
<evidence type="ECO:0000256" key="5">
    <source>
        <dbReference type="SAM" id="Phobius"/>
    </source>
</evidence>
<dbReference type="OrthoDB" id="382884at2157"/>
<dbReference type="eggNOG" id="arCOG12271">
    <property type="taxonomic scope" value="Archaea"/>
</dbReference>
<reference evidence="7" key="1">
    <citation type="submission" date="2012-03" db="EMBL/GenBank/DDBJ databases">
        <title>Complete genome of Caldisphaera lagunensis DSM 15908.</title>
        <authorList>
            <person name="Lucas S."/>
            <person name="Copeland A."/>
            <person name="Lapidus A."/>
            <person name="Glavina del Rio T."/>
            <person name="Dalin E."/>
            <person name="Tice H."/>
            <person name="Bruce D."/>
            <person name="Goodwin L."/>
            <person name="Pitluck S."/>
            <person name="Peters L."/>
            <person name="Mikhailova N."/>
            <person name="Teshima H."/>
            <person name="Kyrpides N."/>
            <person name="Mavromatis K."/>
            <person name="Ivanova N."/>
            <person name="Brettin T."/>
            <person name="Detter J.C."/>
            <person name="Han C."/>
            <person name="Larimer F."/>
            <person name="Land M."/>
            <person name="Hauser L."/>
            <person name="Markowitz V."/>
            <person name="Cheng J.-F."/>
            <person name="Hugenholtz P."/>
            <person name="Woyke T."/>
            <person name="Wu D."/>
            <person name="Spring S."/>
            <person name="Schroeder M."/>
            <person name="Brambilla E."/>
            <person name="Klenk H.-P."/>
            <person name="Eisen J.A."/>
        </authorList>
    </citation>
    <scope>NUCLEOTIDE SEQUENCE [LARGE SCALE GENOMIC DNA]</scope>
    <source>
        <strain evidence="7">DSM 15908 / JCM 11604 / IC-154</strain>
    </source>
</reference>
<evidence type="ECO:0000256" key="2">
    <source>
        <dbReference type="ARBA" id="ARBA00022692"/>
    </source>
</evidence>
<dbReference type="EMBL" id="CP003378">
    <property type="protein sequence ID" value="AFZ71141.1"/>
    <property type="molecule type" value="Genomic_DNA"/>
</dbReference>
<evidence type="ECO:0000256" key="4">
    <source>
        <dbReference type="ARBA" id="ARBA00023136"/>
    </source>
</evidence>
<dbReference type="AlphaFoldDB" id="L0ABA5"/>
<dbReference type="InterPro" id="IPR039428">
    <property type="entry name" value="NUOK/Mnh_C1-like"/>
</dbReference>
<dbReference type="KEGG" id="clg:Calag_1434"/>
<gene>
    <name evidence="6" type="ordered locus">Calag_1434</name>
</gene>
<keyword evidence="6" id="KW-0830">Ubiquinone</keyword>
<feature type="transmembrane region" description="Helical" evidence="5">
    <location>
        <begin position="63"/>
        <end position="87"/>
    </location>
</feature>
<keyword evidence="7" id="KW-1185">Reference proteome</keyword>
<evidence type="ECO:0000313" key="6">
    <source>
        <dbReference type="EMBL" id="AFZ71141.1"/>
    </source>
</evidence>
<feature type="transmembrane region" description="Helical" evidence="5">
    <location>
        <begin position="37"/>
        <end position="57"/>
    </location>
</feature>
<dbReference type="Proteomes" id="UP000010469">
    <property type="component" value="Chromosome"/>
</dbReference>
<organism evidence="6 7">
    <name type="scientific">Caldisphaera lagunensis (strain DSM 15908 / JCM 11604 / ANMR 0165 / IC-154)</name>
    <dbReference type="NCBI Taxonomy" id="1056495"/>
    <lineage>
        <taxon>Archaea</taxon>
        <taxon>Thermoproteota</taxon>
        <taxon>Thermoprotei</taxon>
        <taxon>Acidilobales</taxon>
        <taxon>Caldisphaeraceae</taxon>
        <taxon>Caldisphaera</taxon>
    </lineage>
</organism>